<name>A0A2R6NX20_9APHY</name>
<evidence type="ECO:0000313" key="3">
    <source>
        <dbReference type="Proteomes" id="UP000186601"/>
    </source>
</evidence>
<evidence type="ECO:0000313" key="2">
    <source>
        <dbReference type="EMBL" id="PSR78911.1"/>
    </source>
</evidence>
<organism evidence="2 3">
    <name type="scientific">Hermanssonia centrifuga</name>
    <dbReference type="NCBI Taxonomy" id="98765"/>
    <lineage>
        <taxon>Eukaryota</taxon>
        <taxon>Fungi</taxon>
        <taxon>Dikarya</taxon>
        <taxon>Basidiomycota</taxon>
        <taxon>Agaricomycotina</taxon>
        <taxon>Agaricomycetes</taxon>
        <taxon>Polyporales</taxon>
        <taxon>Meruliaceae</taxon>
        <taxon>Hermanssonia</taxon>
    </lineage>
</organism>
<feature type="region of interest" description="Disordered" evidence="1">
    <location>
        <begin position="387"/>
        <end position="410"/>
    </location>
</feature>
<feature type="compositionally biased region" description="Polar residues" evidence="1">
    <location>
        <begin position="387"/>
        <end position="402"/>
    </location>
</feature>
<dbReference type="AlphaFoldDB" id="A0A2R6NX20"/>
<feature type="region of interest" description="Disordered" evidence="1">
    <location>
        <begin position="485"/>
        <end position="504"/>
    </location>
</feature>
<sequence length="618" mass="66932">MAAQTVSGYRDADVDKSTVMKFMREHIEVARKEARLCQEDLTRLQRERASKMRLIKEAEDCIITLKSEVELIDLHILRAEEMESRAIQAVNDIRTTPSDSAQSTLVSTSPSPSSHSNAQYSPCYISALQTKPNITTSAGTSGLFQHLGSHDVAHPPIIPNYFPVRQTMDDSEYYPSLRPQRSPMSYYYPNYQHISLGGSRLMPTVTSSSVIHPSYRSTASAPSITNRMEVPVTRTTFCPPDVRTTLISNTGMDTPNNSVSVATAPHGPSSVPSGDFCVNSASSMLRKPSPYAFSGVVAPPLELSPIMEYHGPVSRAPFSEDGSRQIIKQPDPSSSLHPEKIPVSEADTGLPATLRDASLAYLTSLARLEAMGASFAENRSVTLASRNNKSINPKPLGQNNMQAEPPSSGKLSGCHVPKGLRALSPLKAELKKLDQLVLAGTTRAATLLPERASKPWSELHPAASQRLRDLHGVCAPLRTFPGRACAPTSDATEPNSEGGNGRATTMHSAAYSCELFAELPLNEDGKGKEKENRTDTGVYHPCNEKFDAGLDGETHAESIRAVAAPTPATSEGGDDTGFERELGLDMTGLSRPSSSFSFCSDLDERCSVFSDNTNDEYR</sequence>
<dbReference type="EMBL" id="MLYV02000716">
    <property type="protein sequence ID" value="PSR78911.1"/>
    <property type="molecule type" value="Genomic_DNA"/>
</dbReference>
<feature type="compositionally biased region" description="Low complexity" evidence="1">
    <location>
        <begin position="103"/>
        <end position="116"/>
    </location>
</feature>
<comment type="caution">
    <text evidence="2">The sequence shown here is derived from an EMBL/GenBank/DDBJ whole genome shotgun (WGS) entry which is preliminary data.</text>
</comment>
<feature type="region of interest" description="Disordered" evidence="1">
    <location>
        <begin position="94"/>
        <end position="117"/>
    </location>
</feature>
<reference evidence="2 3" key="1">
    <citation type="submission" date="2018-02" db="EMBL/GenBank/DDBJ databases">
        <title>Genome sequence of the basidiomycete white-rot fungus Phlebia centrifuga.</title>
        <authorList>
            <person name="Granchi Z."/>
            <person name="Peng M."/>
            <person name="de Vries R.P."/>
            <person name="Hilden K."/>
            <person name="Makela M.R."/>
            <person name="Grigoriev I."/>
            <person name="Riley R."/>
        </authorList>
    </citation>
    <scope>NUCLEOTIDE SEQUENCE [LARGE SCALE GENOMIC DNA]</scope>
    <source>
        <strain evidence="2 3">FBCC195</strain>
    </source>
</reference>
<feature type="region of interest" description="Disordered" evidence="1">
    <location>
        <begin position="314"/>
        <end position="348"/>
    </location>
</feature>
<dbReference type="Proteomes" id="UP000186601">
    <property type="component" value="Unassembled WGS sequence"/>
</dbReference>
<accession>A0A2R6NX20</accession>
<evidence type="ECO:0000256" key="1">
    <source>
        <dbReference type="SAM" id="MobiDB-lite"/>
    </source>
</evidence>
<keyword evidence="3" id="KW-1185">Reference proteome</keyword>
<feature type="compositionally biased region" description="Polar residues" evidence="1">
    <location>
        <begin position="489"/>
        <end position="504"/>
    </location>
</feature>
<protein>
    <submittedName>
        <fullName evidence="2">Uncharacterized protein</fullName>
    </submittedName>
</protein>
<gene>
    <name evidence="2" type="ORF">PHLCEN_2v7260</name>
</gene>
<proteinExistence type="predicted"/>